<feature type="transmembrane region" description="Helical" evidence="5">
    <location>
        <begin position="394"/>
        <end position="415"/>
    </location>
</feature>
<dbReference type="SUPFAM" id="SSF56112">
    <property type="entry name" value="Protein kinase-like (PK-like)"/>
    <property type="match status" value="1"/>
</dbReference>
<dbReference type="Proteomes" id="UP000521676">
    <property type="component" value="Unassembled WGS sequence"/>
</dbReference>
<feature type="compositionally biased region" description="Polar residues" evidence="4">
    <location>
        <begin position="291"/>
        <end position="306"/>
    </location>
</feature>
<dbReference type="GO" id="GO:0005737">
    <property type="term" value="C:cytoplasm"/>
    <property type="evidence" value="ECO:0007669"/>
    <property type="project" value="TreeGrafter"/>
</dbReference>
<evidence type="ECO:0000313" key="7">
    <source>
        <dbReference type="EMBL" id="NWJ44542.1"/>
    </source>
</evidence>
<name>A0A8T7LWG2_9CHLR</name>
<dbReference type="InterPro" id="IPR017441">
    <property type="entry name" value="Protein_kinase_ATP_BS"/>
</dbReference>
<proteinExistence type="predicted"/>
<dbReference type="Gene3D" id="1.10.510.10">
    <property type="entry name" value="Transferase(Phosphotransferase) domain 1"/>
    <property type="match status" value="1"/>
</dbReference>
<dbReference type="PANTHER" id="PTHR24348">
    <property type="entry name" value="SERINE/THREONINE-PROTEIN KINASE UNC-51-RELATED"/>
    <property type="match status" value="1"/>
</dbReference>
<evidence type="ECO:0000313" key="8">
    <source>
        <dbReference type="Proteomes" id="UP000521676"/>
    </source>
</evidence>
<accession>A0A8T7LWG2</accession>
<dbReference type="SMART" id="SM00220">
    <property type="entry name" value="S_TKc"/>
    <property type="match status" value="1"/>
</dbReference>
<feature type="region of interest" description="Disordered" evidence="4">
    <location>
        <begin position="444"/>
        <end position="474"/>
    </location>
</feature>
<feature type="compositionally biased region" description="Polar residues" evidence="4">
    <location>
        <begin position="315"/>
        <end position="324"/>
    </location>
</feature>
<protein>
    <submittedName>
        <fullName evidence="7">Protein kinase</fullName>
    </submittedName>
</protein>
<evidence type="ECO:0000259" key="6">
    <source>
        <dbReference type="PROSITE" id="PS50011"/>
    </source>
</evidence>
<dbReference type="PROSITE" id="PS00108">
    <property type="entry name" value="PROTEIN_KINASE_ST"/>
    <property type="match status" value="1"/>
</dbReference>
<reference evidence="7 8" key="1">
    <citation type="submission" date="2020-06" db="EMBL/GenBank/DDBJ databases">
        <title>Anoxygenic phototrophic Chloroflexota member uses a Type I reaction center.</title>
        <authorList>
            <person name="Tsuji J.M."/>
            <person name="Shaw N.A."/>
            <person name="Nagashima S."/>
            <person name="Venkiteswaran J."/>
            <person name="Schiff S.L."/>
            <person name="Hanada S."/>
            <person name="Tank M."/>
            <person name="Neufeld J.D."/>
        </authorList>
    </citation>
    <scope>NUCLEOTIDE SEQUENCE [LARGE SCALE GENOMIC DNA]</scope>
    <source>
        <strain evidence="7">L227-S17</strain>
    </source>
</reference>
<evidence type="ECO:0000256" key="5">
    <source>
        <dbReference type="SAM" id="Phobius"/>
    </source>
</evidence>
<dbReference type="PROSITE" id="PS00107">
    <property type="entry name" value="PROTEIN_KINASE_ATP"/>
    <property type="match status" value="1"/>
</dbReference>
<dbReference type="PANTHER" id="PTHR24348:SF71">
    <property type="entry name" value="PROTEIN KINASE DOMAIN-CONTAINING PROTEIN"/>
    <property type="match status" value="1"/>
</dbReference>
<dbReference type="InterPro" id="IPR008271">
    <property type="entry name" value="Ser/Thr_kinase_AS"/>
</dbReference>
<dbReference type="PROSITE" id="PS50011">
    <property type="entry name" value="PROTEIN_KINASE_DOM"/>
    <property type="match status" value="1"/>
</dbReference>
<keyword evidence="5" id="KW-1133">Transmembrane helix</keyword>
<feature type="domain" description="Protein kinase" evidence="6">
    <location>
        <begin position="20"/>
        <end position="286"/>
    </location>
</feature>
<dbReference type="GO" id="GO:0004674">
    <property type="term" value="F:protein serine/threonine kinase activity"/>
    <property type="evidence" value="ECO:0007669"/>
    <property type="project" value="InterPro"/>
</dbReference>
<gene>
    <name evidence="7" type="ORF">HXX08_01555</name>
</gene>
<comment type="caution">
    <text evidence="7">The sequence shown here is derived from an EMBL/GenBank/DDBJ whole genome shotgun (WGS) entry which is preliminary data.</text>
</comment>
<dbReference type="GO" id="GO:0005524">
    <property type="term" value="F:ATP binding"/>
    <property type="evidence" value="ECO:0007669"/>
    <property type="project" value="UniProtKB-UniRule"/>
</dbReference>
<dbReference type="EMBL" id="JACATZ010000001">
    <property type="protein sequence ID" value="NWJ44542.1"/>
    <property type="molecule type" value="Genomic_DNA"/>
</dbReference>
<evidence type="ECO:0000256" key="3">
    <source>
        <dbReference type="PROSITE-ProRule" id="PRU10141"/>
    </source>
</evidence>
<evidence type="ECO:0000256" key="1">
    <source>
        <dbReference type="ARBA" id="ARBA00022741"/>
    </source>
</evidence>
<dbReference type="Pfam" id="PF00069">
    <property type="entry name" value="Pkinase"/>
    <property type="match status" value="1"/>
</dbReference>
<evidence type="ECO:0000256" key="4">
    <source>
        <dbReference type="SAM" id="MobiDB-lite"/>
    </source>
</evidence>
<keyword evidence="2 3" id="KW-0067">ATP-binding</keyword>
<keyword evidence="5" id="KW-0472">Membrane</keyword>
<dbReference type="InterPro" id="IPR000719">
    <property type="entry name" value="Prot_kinase_dom"/>
</dbReference>
<dbReference type="InterPro" id="IPR045269">
    <property type="entry name" value="Atg1-like"/>
</dbReference>
<feature type="binding site" evidence="3">
    <location>
        <position position="51"/>
    </location>
    <ligand>
        <name>ATP</name>
        <dbReference type="ChEBI" id="CHEBI:30616"/>
    </ligand>
</feature>
<dbReference type="AlphaFoldDB" id="A0A8T7LWG2"/>
<dbReference type="CDD" id="cd14014">
    <property type="entry name" value="STKc_PknB_like"/>
    <property type="match status" value="1"/>
</dbReference>
<feature type="compositionally biased region" description="Polar residues" evidence="4">
    <location>
        <begin position="335"/>
        <end position="354"/>
    </location>
</feature>
<evidence type="ECO:0000256" key="2">
    <source>
        <dbReference type="ARBA" id="ARBA00022840"/>
    </source>
</evidence>
<keyword evidence="5" id="KW-0812">Transmembrane</keyword>
<dbReference type="InterPro" id="IPR011009">
    <property type="entry name" value="Kinase-like_dom_sf"/>
</dbReference>
<feature type="compositionally biased region" description="Polar residues" evidence="4">
    <location>
        <begin position="444"/>
        <end position="466"/>
    </location>
</feature>
<keyword evidence="1 3" id="KW-0547">Nucleotide-binding</keyword>
<sequence>MQDQWFQNLLNENALLGNRYRLGKMLGRGSFGQVFYAEDTKFKPVRGVAIKVLHPQFLTDPHVREEISTEAGVLARFNHPHILRVIDFELDENIAYIVTELAEGGSLSGLIRPNPALPPVQMPLLQVAQYLDNIANALDEAHNQGLVHRDIKPQNILLDKAGRPMLADFGLASALGSTASSVMVSTTSSGTPLYMAPEQWAGQVGKSTDIYALGVVVYQLITGYPPYQGNQESLAWQHFNQPVPKLSERAPELVYPPALDTLIAQVLAKDPKQRIRPAGEFARRFREVVTGSAQPSAHPTGNYAQPPSQPFAPVSQVNTTQPTFASPPPMPGVVSQVSSQIPTVPLSQSGNWQQPPALMPLISQGNWQPPVSPPSAPYSYPVSPSPRRSSSLSLILIGIVLLLLVGGGLVIFLLLSSNSSSTTQPTAVAAATVATLTPGNNTALSGTSAPLSSNPAGGTVSGSTTCPSSLPSPAPAPALEAGKGQIQLEVLETVCKLAKGSDVFVKVYLQGDRNNVITQDGGNSRLNLSVPPGIYELEVSYANGIKQVSAPIEVKAGQISRQSVVLHVGMAQLEVQESVGKSAKASDVYVRVYTQDDHNTVITQDGGANKLSFVLRPGTYDLEVSYSNNIKQTLPPVEIKEGQTVSKSINLGIGKAQLDVFEVEGKTAKTSDVYVRVYKKDDPNTVITQDGGANKLSFTLLPGTYILEVSYANGIKQNGAPIEIKEGQTTSQTVVLGVGHLELEVALANGGAIKGSDVYARVYKQDDNNTVITQDGGQAKLSFVLLPGVYEVEVSYTNGVKVTGAPIEIKAGQSASQTVKL</sequence>
<organism evidence="7 8">
    <name type="scientific">Candidatus Chlorohelix allophototropha</name>
    <dbReference type="NCBI Taxonomy" id="3003348"/>
    <lineage>
        <taxon>Bacteria</taxon>
        <taxon>Bacillati</taxon>
        <taxon>Chloroflexota</taxon>
        <taxon>Chloroflexia</taxon>
        <taxon>Candidatus Chloroheliales</taxon>
        <taxon>Candidatus Chloroheliaceae</taxon>
        <taxon>Candidatus Chlorohelix</taxon>
    </lineage>
</organism>
<feature type="region of interest" description="Disordered" evidence="4">
    <location>
        <begin position="289"/>
        <end position="379"/>
    </location>
</feature>
<keyword evidence="7" id="KW-0418">Kinase</keyword>
<keyword evidence="7" id="KW-0808">Transferase</keyword>